<proteinExistence type="predicted"/>
<protein>
    <submittedName>
        <fullName evidence="1">Uncharacterized protein</fullName>
    </submittedName>
</protein>
<dbReference type="Proteomes" id="UP001489719">
    <property type="component" value="Unassembled WGS sequence"/>
</dbReference>
<evidence type="ECO:0000313" key="2">
    <source>
        <dbReference type="Proteomes" id="UP001489719"/>
    </source>
</evidence>
<accession>A0ACC3TTM6</accession>
<organism evidence="1 2">
    <name type="scientific">Lipomyces orientalis</name>
    <dbReference type="NCBI Taxonomy" id="1233043"/>
    <lineage>
        <taxon>Eukaryota</taxon>
        <taxon>Fungi</taxon>
        <taxon>Dikarya</taxon>
        <taxon>Ascomycota</taxon>
        <taxon>Saccharomycotina</taxon>
        <taxon>Lipomycetes</taxon>
        <taxon>Lipomycetales</taxon>
        <taxon>Lipomycetaceae</taxon>
        <taxon>Lipomyces</taxon>
    </lineage>
</organism>
<keyword evidence="2" id="KW-1185">Reference proteome</keyword>
<evidence type="ECO:0000313" key="1">
    <source>
        <dbReference type="EMBL" id="KAK9324590.1"/>
    </source>
</evidence>
<reference evidence="2" key="1">
    <citation type="journal article" date="2024" name="Front. Bioeng. Biotechnol.">
        <title>Genome-scale model development and genomic sequencing of the oleaginous clade Lipomyces.</title>
        <authorList>
            <person name="Czajka J.J."/>
            <person name="Han Y."/>
            <person name="Kim J."/>
            <person name="Mondo S.J."/>
            <person name="Hofstad B.A."/>
            <person name="Robles A."/>
            <person name="Haridas S."/>
            <person name="Riley R."/>
            <person name="LaButti K."/>
            <person name="Pangilinan J."/>
            <person name="Andreopoulos W."/>
            <person name="Lipzen A."/>
            <person name="Yan J."/>
            <person name="Wang M."/>
            <person name="Ng V."/>
            <person name="Grigoriev I.V."/>
            <person name="Spatafora J.W."/>
            <person name="Magnuson J.K."/>
            <person name="Baker S.E."/>
            <person name="Pomraning K.R."/>
        </authorList>
    </citation>
    <scope>NUCLEOTIDE SEQUENCE [LARGE SCALE GENOMIC DNA]</scope>
    <source>
        <strain evidence="2">CBS 10300</strain>
    </source>
</reference>
<gene>
    <name evidence="1" type="ORF">V1517DRAFT_44017</name>
</gene>
<sequence length="357" mass="39592">MNVLQNRLAAHDNAETNHPSTRNTVLSTAPIEGPPATIIEAVCALFVITLRLQLGIIDAGERDCDPDLERAATSGSAPAGVDQDDDNDDDEEEQDEERNIVANVVAFMMGYLHIAYSFLSSTRTDVAVERGIDGTQPDNRVEKHVHFDDTSAIEIARASSANLVEKITAAAAEDDDDGNEEELEITPWPPRRQPKPLAFEPSSRRKLTDRRDVDTIFAAVSRMRLDRRCMQLEHVEAAMVRRWYGAQFVDDMLRVRRIIQCRNMSAVLCQQDKWKRKEGTHEKAAGLSHMLTRHSREVDVEVAGEQGRARQVTDGDAGVEVKMLGFCNMSPDVGGVVNSRCVDGTPGINCIRDGRQS</sequence>
<dbReference type="EMBL" id="MU970048">
    <property type="protein sequence ID" value="KAK9324590.1"/>
    <property type="molecule type" value="Genomic_DNA"/>
</dbReference>
<name>A0ACC3TTM6_9ASCO</name>
<comment type="caution">
    <text evidence="1">The sequence shown here is derived from an EMBL/GenBank/DDBJ whole genome shotgun (WGS) entry which is preliminary data.</text>
</comment>